<gene>
    <name evidence="1" type="ORF">TEQG_04345</name>
</gene>
<proteinExistence type="predicted"/>
<dbReference type="Proteomes" id="UP000009169">
    <property type="component" value="Unassembled WGS sequence"/>
</dbReference>
<sequence>MALRLFPRRRTSYYNICIDGHRIPSSLEYTTYLSLLTTNILTSRLRRCNYLVRGSYGVLSGGVKGSGLTLCNKYSRSIIKSSGRAGEDIELTTRLVFGSGAL</sequence>
<dbReference type="AlphaFoldDB" id="F2PTG9"/>
<dbReference type="EMBL" id="DS995738">
    <property type="protein sequence ID" value="EGE05187.1"/>
    <property type="molecule type" value="Genomic_DNA"/>
</dbReference>
<keyword evidence="2" id="KW-1185">Reference proteome</keyword>
<dbReference type="VEuPathDB" id="FungiDB:TEQG_04345"/>
<organism evidence="1 2">
    <name type="scientific">Trichophyton equinum (strain ATCC MYA-4606 / CBS 127.97)</name>
    <name type="common">Horse ringworm fungus</name>
    <dbReference type="NCBI Taxonomy" id="559882"/>
    <lineage>
        <taxon>Eukaryota</taxon>
        <taxon>Fungi</taxon>
        <taxon>Dikarya</taxon>
        <taxon>Ascomycota</taxon>
        <taxon>Pezizomycotina</taxon>
        <taxon>Eurotiomycetes</taxon>
        <taxon>Eurotiomycetidae</taxon>
        <taxon>Onygenales</taxon>
        <taxon>Arthrodermataceae</taxon>
        <taxon>Trichophyton</taxon>
    </lineage>
</organism>
<reference evidence="2" key="1">
    <citation type="journal article" date="2012" name="MBio">
        <title>Comparative genome analysis of Trichophyton rubrum and related dermatophytes reveals candidate genes involved in infection.</title>
        <authorList>
            <person name="Martinez D.A."/>
            <person name="Oliver B.G."/>
            <person name="Graeser Y."/>
            <person name="Goldberg J.M."/>
            <person name="Li W."/>
            <person name="Martinez-Rossi N.M."/>
            <person name="Monod M."/>
            <person name="Shelest E."/>
            <person name="Barton R.C."/>
            <person name="Birch E."/>
            <person name="Brakhage A.A."/>
            <person name="Chen Z."/>
            <person name="Gurr S.J."/>
            <person name="Heiman D."/>
            <person name="Heitman J."/>
            <person name="Kosti I."/>
            <person name="Rossi A."/>
            <person name="Saif S."/>
            <person name="Samalova M."/>
            <person name="Saunders C.W."/>
            <person name="Shea T."/>
            <person name="Summerbell R.C."/>
            <person name="Xu J."/>
            <person name="Young S."/>
            <person name="Zeng Q."/>
            <person name="Birren B.W."/>
            <person name="Cuomo C.A."/>
            <person name="White T.C."/>
        </authorList>
    </citation>
    <scope>NUCLEOTIDE SEQUENCE [LARGE SCALE GENOMIC DNA]</scope>
    <source>
        <strain evidence="2">ATCC MYA-4606 / CBS 127.97</strain>
    </source>
</reference>
<accession>F2PTG9</accession>
<name>F2PTG9_TRIEC</name>
<evidence type="ECO:0000313" key="1">
    <source>
        <dbReference type="EMBL" id="EGE05187.1"/>
    </source>
</evidence>
<dbReference type="HOGENOM" id="CLU_2279426_0_0_1"/>
<protein>
    <submittedName>
        <fullName evidence="1">Uncharacterized protein</fullName>
    </submittedName>
</protein>
<evidence type="ECO:0000313" key="2">
    <source>
        <dbReference type="Proteomes" id="UP000009169"/>
    </source>
</evidence>